<evidence type="ECO:0000256" key="4">
    <source>
        <dbReference type="ARBA" id="ARBA00023187"/>
    </source>
</evidence>
<evidence type="ECO:0000313" key="7">
    <source>
        <dbReference type="Proteomes" id="UP001165085"/>
    </source>
</evidence>
<feature type="repeat" description="WD" evidence="5">
    <location>
        <begin position="286"/>
        <end position="315"/>
    </location>
</feature>
<evidence type="ECO:0000313" key="6">
    <source>
        <dbReference type="EMBL" id="GMH74548.1"/>
    </source>
</evidence>
<reference evidence="7" key="1">
    <citation type="journal article" date="2023" name="Commun. Biol.">
        <title>Genome analysis of Parmales, the sister group of diatoms, reveals the evolutionary specialization of diatoms from phago-mixotrophs to photoautotrophs.</title>
        <authorList>
            <person name="Ban H."/>
            <person name="Sato S."/>
            <person name="Yoshikawa S."/>
            <person name="Yamada K."/>
            <person name="Nakamura Y."/>
            <person name="Ichinomiya M."/>
            <person name="Sato N."/>
            <person name="Blanc-Mathieu R."/>
            <person name="Endo H."/>
            <person name="Kuwata A."/>
            <person name="Ogata H."/>
        </authorList>
    </citation>
    <scope>NUCLEOTIDE SEQUENCE [LARGE SCALE GENOMIC DNA]</scope>
    <source>
        <strain evidence="7">NIES 3701</strain>
    </source>
</reference>
<dbReference type="GO" id="GO:0071013">
    <property type="term" value="C:catalytic step 2 spliceosome"/>
    <property type="evidence" value="ECO:0007669"/>
    <property type="project" value="TreeGrafter"/>
</dbReference>
<dbReference type="PRINTS" id="PR00320">
    <property type="entry name" value="GPROTEINBRPT"/>
</dbReference>
<feature type="repeat" description="WD" evidence="5">
    <location>
        <begin position="58"/>
        <end position="91"/>
    </location>
</feature>
<feature type="repeat" description="WD" evidence="5">
    <location>
        <begin position="224"/>
        <end position="259"/>
    </location>
</feature>
<keyword evidence="4" id="KW-0508">mRNA splicing</keyword>
<sequence length="349" mass="37920">MDEKVVIIERFCKFCLCLVLHFNMSASKRQKTDSSVAAPTWTAPTLLPSNLPSPNLSLSGHNASVYSVAFSPDGRVLASGSFDKTVRLWSLTGQFECYNLLSTFKNSLTQLTFLTDSLLLSSSADKSIQLHDTATTERLRCYKTTNIQNCVSGKDSGNLIAAGGDDRKITLYDVRQKSPTSTITSEYQITSLAVSPQTSTIFSSSIDSEILALDLRTGKEIYALLGHRDSVTSLTLSPSSNNLLSVSMDESCKTWNVRSWCEGSRLDKTMKGSTCNSEKRLARGGWSADGECVSCGSADNIVHVWDVESGEELFSLPGHKGSVLDVKFHPKMNVIASAGSDRNVIVGEL</sequence>
<protein>
    <recommendedName>
        <fullName evidence="8">Anaphase-promoting complex subunit 4 WD40 domain-containing protein</fullName>
    </recommendedName>
</protein>
<proteinExistence type="predicted"/>
<dbReference type="OrthoDB" id="1068471at2759"/>
<keyword evidence="3" id="KW-0677">Repeat</keyword>
<keyword evidence="1 5" id="KW-0853">WD repeat</keyword>
<accession>A0A9W7EFF0</accession>
<keyword evidence="2" id="KW-0507">mRNA processing</keyword>
<dbReference type="PANTHER" id="PTHR44006">
    <property type="entry name" value="U5 SMALL NUCLEAR RIBONUCLEOPROTEIN 40 KDA PROTEIN"/>
    <property type="match status" value="1"/>
</dbReference>
<dbReference type="Gene3D" id="2.130.10.10">
    <property type="entry name" value="YVTN repeat-like/Quinoprotein amine dehydrogenase"/>
    <property type="match status" value="1"/>
</dbReference>
<feature type="repeat" description="WD" evidence="5">
    <location>
        <begin position="316"/>
        <end position="349"/>
    </location>
</feature>
<evidence type="ECO:0000256" key="2">
    <source>
        <dbReference type="ARBA" id="ARBA00022664"/>
    </source>
</evidence>
<dbReference type="InterPro" id="IPR052234">
    <property type="entry name" value="U5_snRNP_Component"/>
</dbReference>
<dbReference type="EMBL" id="BRXY01000180">
    <property type="protein sequence ID" value="GMH74548.1"/>
    <property type="molecule type" value="Genomic_DNA"/>
</dbReference>
<dbReference type="InterPro" id="IPR015943">
    <property type="entry name" value="WD40/YVTN_repeat-like_dom_sf"/>
</dbReference>
<dbReference type="SMART" id="SM00320">
    <property type="entry name" value="WD40"/>
    <property type="match status" value="7"/>
</dbReference>
<name>A0A9W7EFF0_9STRA</name>
<comment type="caution">
    <text evidence="6">The sequence shown here is derived from an EMBL/GenBank/DDBJ whole genome shotgun (WGS) entry which is preliminary data.</text>
</comment>
<evidence type="ECO:0000256" key="1">
    <source>
        <dbReference type="ARBA" id="ARBA00022574"/>
    </source>
</evidence>
<dbReference type="PROSITE" id="PS50082">
    <property type="entry name" value="WD_REPEATS_2"/>
    <property type="match status" value="4"/>
</dbReference>
<dbReference type="AlphaFoldDB" id="A0A9W7EFF0"/>
<dbReference type="PANTHER" id="PTHR44006:SF1">
    <property type="entry name" value="U5 SMALL NUCLEAR RIBONUCLEOPROTEIN 40 KDA PROTEIN"/>
    <property type="match status" value="1"/>
</dbReference>
<dbReference type="InterPro" id="IPR001680">
    <property type="entry name" value="WD40_rpt"/>
</dbReference>
<dbReference type="GO" id="GO:0006397">
    <property type="term" value="P:mRNA processing"/>
    <property type="evidence" value="ECO:0007669"/>
    <property type="project" value="UniProtKB-KW"/>
</dbReference>
<dbReference type="InterPro" id="IPR036322">
    <property type="entry name" value="WD40_repeat_dom_sf"/>
</dbReference>
<evidence type="ECO:0008006" key="8">
    <source>
        <dbReference type="Google" id="ProtNLM"/>
    </source>
</evidence>
<evidence type="ECO:0000256" key="5">
    <source>
        <dbReference type="PROSITE-ProRule" id="PRU00221"/>
    </source>
</evidence>
<organism evidence="6 7">
    <name type="scientific">Triparma strigata</name>
    <dbReference type="NCBI Taxonomy" id="1606541"/>
    <lineage>
        <taxon>Eukaryota</taxon>
        <taxon>Sar</taxon>
        <taxon>Stramenopiles</taxon>
        <taxon>Ochrophyta</taxon>
        <taxon>Bolidophyceae</taxon>
        <taxon>Parmales</taxon>
        <taxon>Triparmaceae</taxon>
        <taxon>Triparma</taxon>
    </lineage>
</organism>
<keyword evidence="7" id="KW-1185">Reference proteome</keyword>
<dbReference type="PROSITE" id="PS50294">
    <property type="entry name" value="WD_REPEATS_REGION"/>
    <property type="match status" value="3"/>
</dbReference>
<dbReference type="CDD" id="cd00200">
    <property type="entry name" value="WD40"/>
    <property type="match status" value="1"/>
</dbReference>
<dbReference type="SUPFAM" id="SSF50978">
    <property type="entry name" value="WD40 repeat-like"/>
    <property type="match status" value="1"/>
</dbReference>
<dbReference type="GO" id="GO:0003723">
    <property type="term" value="F:RNA binding"/>
    <property type="evidence" value="ECO:0007669"/>
    <property type="project" value="TreeGrafter"/>
</dbReference>
<gene>
    <name evidence="6" type="ORF">TrST_g8771</name>
</gene>
<dbReference type="PROSITE" id="PS00678">
    <property type="entry name" value="WD_REPEATS_1"/>
    <property type="match status" value="1"/>
</dbReference>
<dbReference type="Pfam" id="PF00400">
    <property type="entry name" value="WD40"/>
    <property type="match status" value="5"/>
</dbReference>
<dbReference type="Proteomes" id="UP001165085">
    <property type="component" value="Unassembled WGS sequence"/>
</dbReference>
<dbReference type="InterPro" id="IPR019775">
    <property type="entry name" value="WD40_repeat_CS"/>
</dbReference>
<dbReference type="GO" id="GO:0008380">
    <property type="term" value="P:RNA splicing"/>
    <property type="evidence" value="ECO:0007669"/>
    <property type="project" value="UniProtKB-KW"/>
</dbReference>
<dbReference type="InterPro" id="IPR020472">
    <property type="entry name" value="WD40_PAC1"/>
</dbReference>
<evidence type="ECO:0000256" key="3">
    <source>
        <dbReference type="ARBA" id="ARBA00022737"/>
    </source>
</evidence>